<evidence type="ECO:0000256" key="8">
    <source>
        <dbReference type="SAM" id="Phobius"/>
    </source>
</evidence>
<accession>A0ABR4KDE3</accession>
<comment type="caution">
    <text evidence="12">The sequence shown here is derived from an EMBL/GenBank/DDBJ whole genome shotgun (WGS) entry which is preliminary data.</text>
</comment>
<dbReference type="InterPro" id="IPR014031">
    <property type="entry name" value="Ketoacyl_synth_C"/>
</dbReference>
<dbReference type="PANTHER" id="PTHR43775:SF14">
    <property type="entry name" value="ITERATIVE POLYKETIDE SYNTHASE AFOE-RELATED"/>
    <property type="match status" value="1"/>
</dbReference>
<protein>
    <recommendedName>
        <fullName evidence="14">Polyketide synthase</fullName>
    </recommendedName>
</protein>
<dbReference type="SUPFAM" id="SSF51735">
    <property type="entry name" value="NAD(P)-binding Rossmann-fold domains"/>
    <property type="match status" value="1"/>
</dbReference>
<keyword evidence="3" id="KW-0597">Phosphoprotein</keyword>
<dbReference type="InterPro" id="IPR006162">
    <property type="entry name" value="Ppantetheine_attach_site"/>
</dbReference>
<keyword evidence="2" id="KW-0596">Phosphopantetheine</keyword>
<evidence type="ECO:0000259" key="11">
    <source>
        <dbReference type="PROSITE" id="PS52019"/>
    </source>
</evidence>
<evidence type="ECO:0000256" key="5">
    <source>
        <dbReference type="ARBA" id="ARBA00023315"/>
    </source>
</evidence>
<dbReference type="InterPro" id="IPR042104">
    <property type="entry name" value="PKS_dehydratase_sf"/>
</dbReference>
<dbReference type="SUPFAM" id="SSF52151">
    <property type="entry name" value="FabD/lysophospholipase-like"/>
    <property type="match status" value="1"/>
</dbReference>
<evidence type="ECO:0000256" key="4">
    <source>
        <dbReference type="ARBA" id="ARBA00022679"/>
    </source>
</evidence>
<dbReference type="InterPro" id="IPR014043">
    <property type="entry name" value="Acyl_transferase_dom"/>
</dbReference>
<dbReference type="PANTHER" id="PTHR43775">
    <property type="entry name" value="FATTY ACID SYNTHASE"/>
    <property type="match status" value="1"/>
</dbReference>
<keyword evidence="13" id="KW-1185">Reference proteome</keyword>
<feature type="domain" description="Carrier" evidence="9">
    <location>
        <begin position="1632"/>
        <end position="1706"/>
    </location>
</feature>
<evidence type="ECO:0000256" key="2">
    <source>
        <dbReference type="ARBA" id="ARBA00022450"/>
    </source>
</evidence>
<dbReference type="InterPro" id="IPR013120">
    <property type="entry name" value="FAR_NAD-bd"/>
</dbReference>
<dbReference type="InterPro" id="IPR016036">
    <property type="entry name" value="Malonyl_transacylase_ACP-bd"/>
</dbReference>
<dbReference type="InterPro" id="IPR016039">
    <property type="entry name" value="Thiolase-like"/>
</dbReference>
<dbReference type="PROSITE" id="PS00606">
    <property type="entry name" value="KS3_1"/>
    <property type="match status" value="1"/>
</dbReference>
<dbReference type="InterPro" id="IPR020841">
    <property type="entry name" value="PKS_Beta-ketoAc_synthase_dom"/>
</dbReference>
<evidence type="ECO:0008006" key="14">
    <source>
        <dbReference type="Google" id="ProtNLM"/>
    </source>
</evidence>
<dbReference type="InterPro" id="IPR036291">
    <property type="entry name" value="NAD(P)-bd_dom_sf"/>
</dbReference>
<dbReference type="PROSITE" id="PS52004">
    <property type="entry name" value="KS3_2"/>
    <property type="match status" value="1"/>
</dbReference>
<feature type="region of interest" description="Disordered" evidence="7">
    <location>
        <begin position="1773"/>
        <end position="1792"/>
    </location>
</feature>
<dbReference type="Pfam" id="PF00698">
    <property type="entry name" value="Acyl_transf_1"/>
    <property type="match status" value="1"/>
</dbReference>
<dbReference type="InterPro" id="IPR050091">
    <property type="entry name" value="PKS_NRPS_Biosynth_Enz"/>
</dbReference>
<evidence type="ECO:0000256" key="1">
    <source>
        <dbReference type="ARBA" id="ARBA00005179"/>
    </source>
</evidence>
<dbReference type="EMBL" id="JBFXLU010000037">
    <property type="protein sequence ID" value="KAL2850298.1"/>
    <property type="molecule type" value="Genomic_DNA"/>
</dbReference>
<dbReference type="SUPFAM" id="SSF55048">
    <property type="entry name" value="Probable ACP-binding domain of malonyl-CoA ACP transacylase"/>
    <property type="match status" value="1"/>
</dbReference>
<gene>
    <name evidence="12" type="ORF">BJY01DRAFT_245471</name>
</gene>
<feature type="domain" description="Ketosynthase family 3 (KS3)" evidence="10">
    <location>
        <begin position="368"/>
        <end position="781"/>
    </location>
</feature>
<evidence type="ECO:0000256" key="7">
    <source>
        <dbReference type="SAM" id="MobiDB-lite"/>
    </source>
</evidence>
<dbReference type="Pfam" id="PF16073">
    <property type="entry name" value="SAT"/>
    <property type="match status" value="1"/>
</dbReference>
<dbReference type="PROSITE" id="PS52019">
    <property type="entry name" value="PKS_MFAS_DH"/>
    <property type="match status" value="1"/>
</dbReference>
<keyword evidence="8" id="KW-1133">Transmembrane helix</keyword>
<dbReference type="Gene3D" id="3.10.129.110">
    <property type="entry name" value="Polyketide synthase dehydratase"/>
    <property type="match status" value="1"/>
</dbReference>
<sequence>MQSTGSEPQAGTLLVFGPQSLTFDKRALARLRDEINASSHRGWIQETLTGLPTYWSALCDALPEIPTLLPEAEQQLNQLSRVLEHGLQESNLPNIILTPLVVLTHLIEYSRYLTTQDTQPHTNTSAIGFCTGLLATYAVASSDPSTPNEISHYGAVALRLATLIGALVDAEESRQSNSGTGRSTSHTVAWSTAEQEAKLHEILKSRHPDVYMSVRYDRARCTLTASGAASAAAEVTQALREAGLSATEVRLQGRFHDPNEARGGDVKGLVEVCTRVPELQFASAPTINLPGYTEGQSMAELAIQGMLVQFCDWYGTLEPFTTTPSAPRVVCFGSEKCIPPTLTTTLQPLYMHSIKAPEPQGFPGVNPDNLIAVVGMAIKTAGADDVDEFAQMLRTGQAQHVPIKPDNIDFDTPWRDNSRQWYCNFMRDRYEFDHSFFKMSPREAAAMDPQHRLFLMAAYQAVEQSGYWSANKRELDVATYVGISTADYEQHVACYDPNAYTATGNLRAFLAGRIAHQFGWTGPAMTVDTACSSSAVAVHLACRSILSGECTAALAGGVATMTSPFWFQNLGAASFISPTGQCKPFDEAGDGYCRAEGVGCVVLKRMSDAVANGDQILGCIAATAVQQNQNCTPMVVPNRPSLSDLFRQVVAKSGLSAADISLVEAHGTGTAVGDPAEYESIRAALDVSSRSKPLTLGSVKGHVGHTEAAAGIVSLIKVLTMMNEGFIPPQASHNRLSPRIQPASDKMQIASSLRAWDAPRKAALVNSYGASGSNTSTVLIQAPKATPTQGAPAVSIEDGTAVPFWITGRDERDISAYSARLLEFIRTHPTARLADLSFNLGKQSNRTLDKASVFSARSLTELQSILASEQPVSSVPVQRPVILCFGGQVSTFIGLNRAVYDTVALLRRHLDECDRVMTEMGLESIYPDIFNSTPISDTVKLQCMLFAMQYSCARAWIESGLHGKIAAVVGHSFGELTSLCVSGILSIRDTIKLVAGRAQLIRDNWGADKGAMMAVEGDESVIQELLADAAANTTPSDPHPATIACYNGPRSFTLAGSTAAIAGVKEVIVAKYPTMRHKVLNVTNSFHCSLAEGIVEPLTKLGEELVFNPPTIHIEHARPVPSTGAPLPSSFAAEHLRKPVYFNHAVQRLAQSYPDAIWLEAGSNSTITAMAGRAIRTPGSTGHHFQALNITHGGRGVDGLTEATTALWKEGLRVSFWKHHSAQSAQYAHLLLPPRVFARTRHVQEIQAPKNALTSNTGPATPAEEGLWTFIGYEDGQTRLRPRFKINSTSPKYLAQVEGHVMARTAAICPAGLEVDMAIEALYSLHPEWREKRLQPMLVDMVNSAPVCLDPSRTFWLQLSAVDESKSVWDWNISSTREGGGSSSLLHVKGGLHIRAPDDAAYRAEFAKLERMVPHRQCTSLLDLAGSTPTSSKEEEIHLLQGRNVYQGFSDVIQYTDLYRSLWRLVGKGSESAGCVLRKRSHETWLDVPLSECFMQTGGIWVSCMTDRSPDDVFIATGCEQWMRSPKLAAAQENKEEGPDVWHVLARHHKVSDKLYLTDVFVFDSTTGQLTEVILGTKFSRLPKTVMRKILTEYIPGAPERADTEIVRKRLESAPKAIPVAVSATPSKPAQVDISEQVRQLLSSVSGIEPVKINRDADLADLGVDSLMAMELAREIEGVFKFSPDHTELLEATTVQQLTTYISTSMPGSPASPASLDTSSSSSVAGESTGESTDSTPSTTTDVCTTDDFQEPFIMPARDDADLLSLPEGEHEFLKPHPQKTPPAPAVPRTPINKDAGREAIAEEYVARYSAGFAPPTLRHDAPGKKSSTDGAVVIITGATGSLGAHLVASFARNPTVRTVVCLNRRSNTPGTIRQRDALSSRMVTLTETETAKLRMLDGATSEANLGLSQDEYTFLAQNATHIVHNAWPMSLQRPIHTFAAQFQAMRNLLDLAGTMSTNGNNGSKRIGFQLVSSISVVGSADTTRVLESRVPLRYTLPLGYPEAKWVCERMLDETLHRFPAHFRPMVVRPGQITGSHEGGIWPHTEHMPMLIKTAQALGAWPDLDGPLHWIPVDTVADTMMDLLLPSGEENEEEGEEGEPDAYPVYHIDNPLGQPWKEMNGVITRILGIPTERIIPYGEFLHLLQTSKLDRDREIPAAKIMEFFTKAFLHMACGGLVLDTARSEEHSVSLAGQGVVSEELDHGVEMVESEMNMDIDMDIDTHSDFDSYAGEMAIFPAMKRRHSRAELPPGSRLWVDVLAAALLGTLDLIVRMVFWIFRK</sequence>
<dbReference type="Pfam" id="PF02801">
    <property type="entry name" value="Ketoacyl-synt_C"/>
    <property type="match status" value="1"/>
</dbReference>
<dbReference type="Pfam" id="PF07993">
    <property type="entry name" value="NAD_binding_4"/>
    <property type="match status" value="1"/>
</dbReference>
<dbReference type="SUPFAM" id="SSF53901">
    <property type="entry name" value="Thiolase-like"/>
    <property type="match status" value="1"/>
</dbReference>
<evidence type="ECO:0000256" key="6">
    <source>
        <dbReference type="PROSITE-ProRule" id="PRU01363"/>
    </source>
</evidence>
<dbReference type="InterPro" id="IPR020806">
    <property type="entry name" value="PKS_PP-bd"/>
</dbReference>
<feature type="compositionally biased region" description="Low complexity" evidence="7">
    <location>
        <begin position="1709"/>
        <end position="1743"/>
    </location>
</feature>
<evidence type="ECO:0000256" key="3">
    <source>
        <dbReference type="ARBA" id="ARBA00022553"/>
    </source>
</evidence>
<dbReference type="InterPro" id="IPR016035">
    <property type="entry name" value="Acyl_Trfase/lysoPLipase"/>
</dbReference>
<dbReference type="SMART" id="SM00827">
    <property type="entry name" value="PKS_AT"/>
    <property type="match status" value="1"/>
</dbReference>
<keyword evidence="8" id="KW-0812">Transmembrane</keyword>
<dbReference type="Proteomes" id="UP001610446">
    <property type="component" value="Unassembled WGS sequence"/>
</dbReference>
<feature type="region of interest" description="C-terminal hotdog fold" evidence="6">
    <location>
        <begin position="1437"/>
        <end position="1588"/>
    </location>
</feature>
<dbReference type="Gene3D" id="3.30.70.3290">
    <property type="match status" value="1"/>
</dbReference>
<feature type="domain" description="PKS/mFAS DH" evidence="11">
    <location>
        <begin position="1264"/>
        <end position="1588"/>
    </location>
</feature>
<dbReference type="InterPro" id="IPR032088">
    <property type="entry name" value="SAT"/>
</dbReference>
<dbReference type="InterPro" id="IPR018201">
    <property type="entry name" value="Ketoacyl_synth_AS"/>
</dbReference>
<dbReference type="PROSITE" id="PS00012">
    <property type="entry name" value="PHOSPHOPANTETHEINE"/>
    <property type="match status" value="1"/>
</dbReference>
<dbReference type="SMART" id="SM00823">
    <property type="entry name" value="PKS_PP"/>
    <property type="match status" value="1"/>
</dbReference>
<keyword evidence="8" id="KW-0472">Membrane</keyword>
<dbReference type="Pfam" id="PF00550">
    <property type="entry name" value="PP-binding"/>
    <property type="match status" value="1"/>
</dbReference>
<feature type="transmembrane region" description="Helical" evidence="8">
    <location>
        <begin position="2253"/>
        <end position="2277"/>
    </location>
</feature>
<feature type="region of interest" description="N-terminal hotdog fold" evidence="6">
    <location>
        <begin position="1264"/>
        <end position="1399"/>
    </location>
</feature>
<feature type="compositionally biased region" description="Pro residues" evidence="7">
    <location>
        <begin position="1779"/>
        <end position="1788"/>
    </location>
</feature>
<dbReference type="InterPro" id="IPR014030">
    <property type="entry name" value="Ketoacyl_synth_N"/>
</dbReference>
<reference evidence="12 13" key="1">
    <citation type="submission" date="2024-07" db="EMBL/GenBank/DDBJ databases">
        <title>Section-level genome sequencing and comparative genomics of Aspergillus sections Usti and Cavernicolus.</title>
        <authorList>
            <consortium name="Lawrence Berkeley National Laboratory"/>
            <person name="Nybo J.L."/>
            <person name="Vesth T.C."/>
            <person name="Theobald S."/>
            <person name="Frisvad J.C."/>
            <person name="Larsen T.O."/>
            <person name="Kjaerboelling I."/>
            <person name="Rothschild-Mancinelli K."/>
            <person name="Lyhne E.K."/>
            <person name="Kogle M.E."/>
            <person name="Barry K."/>
            <person name="Clum A."/>
            <person name="Na H."/>
            <person name="Ledsgaard L."/>
            <person name="Lin J."/>
            <person name="Lipzen A."/>
            <person name="Kuo A."/>
            <person name="Riley R."/>
            <person name="Mondo S."/>
            <person name="Labutti K."/>
            <person name="Haridas S."/>
            <person name="Pangalinan J."/>
            <person name="Salamov A.A."/>
            <person name="Simmons B.A."/>
            <person name="Magnuson J.K."/>
            <person name="Chen J."/>
            <person name="Drula E."/>
            <person name="Henrissat B."/>
            <person name="Wiebenga A."/>
            <person name="Lubbers R.J."/>
            <person name="Gomes A.C."/>
            <person name="Makela M.R."/>
            <person name="Stajich J."/>
            <person name="Grigoriev I.V."/>
            <person name="Mortensen U.H."/>
            <person name="De Vries R.P."/>
            <person name="Baker S.E."/>
            <person name="Andersen M.R."/>
        </authorList>
    </citation>
    <scope>NUCLEOTIDE SEQUENCE [LARGE SCALE GENOMIC DNA]</scope>
    <source>
        <strain evidence="12 13">CBS 123904</strain>
    </source>
</reference>
<evidence type="ECO:0000259" key="9">
    <source>
        <dbReference type="PROSITE" id="PS50075"/>
    </source>
</evidence>
<dbReference type="Gene3D" id="1.10.1200.10">
    <property type="entry name" value="ACP-like"/>
    <property type="match status" value="1"/>
</dbReference>
<evidence type="ECO:0000259" key="10">
    <source>
        <dbReference type="PROSITE" id="PS52004"/>
    </source>
</evidence>
<dbReference type="Gene3D" id="3.40.47.10">
    <property type="match status" value="1"/>
</dbReference>
<organism evidence="12 13">
    <name type="scientific">Aspergillus pseudoustus</name>
    <dbReference type="NCBI Taxonomy" id="1810923"/>
    <lineage>
        <taxon>Eukaryota</taxon>
        <taxon>Fungi</taxon>
        <taxon>Dikarya</taxon>
        <taxon>Ascomycota</taxon>
        <taxon>Pezizomycotina</taxon>
        <taxon>Eurotiomycetes</taxon>
        <taxon>Eurotiomycetidae</taxon>
        <taxon>Eurotiales</taxon>
        <taxon>Aspergillaceae</taxon>
        <taxon>Aspergillus</taxon>
        <taxon>Aspergillus subgen. Nidulantes</taxon>
    </lineage>
</organism>
<dbReference type="InterPro" id="IPR049900">
    <property type="entry name" value="PKS_mFAS_DH"/>
</dbReference>
<dbReference type="PROSITE" id="PS50075">
    <property type="entry name" value="CARRIER"/>
    <property type="match status" value="1"/>
</dbReference>
<feature type="region of interest" description="Disordered" evidence="7">
    <location>
        <begin position="1703"/>
        <end position="1743"/>
    </location>
</feature>
<dbReference type="InterPro" id="IPR001227">
    <property type="entry name" value="Ac_transferase_dom_sf"/>
</dbReference>
<name>A0ABR4KDE3_9EURO</name>
<dbReference type="CDD" id="cd00833">
    <property type="entry name" value="PKS"/>
    <property type="match status" value="1"/>
</dbReference>
<evidence type="ECO:0000313" key="13">
    <source>
        <dbReference type="Proteomes" id="UP001610446"/>
    </source>
</evidence>
<dbReference type="SMART" id="SM00825">
    <property type="entry name" value="PKS_KS"/>
    <property type="match status" value="1"/>
</dbReference>
<dbReference type="Gene3D" id="3.40.366.10">
    <property type="entry name" value="Malonyl-Coenzyme A Acyl Carrier Protein, domain 2"/>
    <property type="match status" value="2"/>
</dbReference>
<dbReference type="Gene3D" id="3.40.50.720">
    <property type="entry name" value="NAD(P)-binding Rossmann-like Domain"/>
    <property type="match status" value="1"/>
</dbReference>
<proteinExistence type="predicted"/>
<dbReference type="SUPFAM" id="SSF47336">
    <property type="entry name" value="ACP-like"/>
    <property type="match status" value="1"/>
</dbReference>
<dbReference type="InterPro" id="IPR009081">
    <property type="entry name" value="PP-bd_ACP"/>
</dbReference>
<dbReference type="InterPro" id="IPR036736">
    <property type="entry name" value="ACP-like_sf"/>
</dbReference>
<comment type="pathway">
    <text evidence="1">Secondary metabolite biosynthesis.</text>
</comment>
<keyword evidence="5" id="KW-0012">Acyltransferase</keyword>
<comment type="caution">
    <text evidence="6">Lacks conserved residue(s) required for the propagation of feature annotation.</text>
</comment>
<evidence type="ECO:0000313" key="12">
    <source>
        <dbReference type="EMBL" id="KAL2850298.1"/>
    </source>
</evidence>
<keyword evidence="4" id="KW-0808">Transferase</keyword>
<dbReference type="Pfam" id="PF00109">
    <property type="entry name" value="ketoacyl-synt"/>
    <property type="match status" value="1"/>
</dbReference>